<dbReference type="InterPro" id="IPR008984">
    <property type="entry name" value="SMAD_FHA_dom_sf"/>
</dbReference>
<dbReference type="CDD" id="cd00060">
    <property type="entry name" value="FHA"/>
    <property type="match status" value="1"/>
</dbReference>
<evidence type="ECO:0000313" key="2">
    <source>
        <dbReference type="Proteomes" id="UP000249799"/>
    </source>
</evidence>
<dbReference type="KEGG" id="bsed:DN745_16455"/>
<proteinExistence type="predicted"/>
<organism evidence="1 2">
    <name type="scientific">Bradymonas sediminis</name>
    <dbReference type="NCBI Taxonomy" id="1548548"/>
    <lineage>
        <taxon>Bacteria</taxon>
        <taxon>Deltaproteobacteria</taxon>
        <taxon>Bradymonadales</taxon>
        <taxon>Bradymonadaceae</taxon>
        <taxon>Bradymonas</taxon>
    </lineage>
</organism>
<sequence>MARLIYTDSSNQERSVYLGPDQPMVRLGRASDCSIRTSRQSVSRRHAEFSYVEGTFEVTDLNSSNGTWLIEDDQRFEISHERLEDGDEIWCGDFIVHFTLSDLPADDPTVGGQMSAPQVGGQPVGVGAARQTANAPMEAGVDFSEMGLDELSAVEIAQAPVQQQQHLSPQPARISQGFDADDELARLRQEKQSIEDLASRQTFEITDLQSQLDELNRRFEQSTQLAQSEVEAAKQQLAELQEENVGLLEALDAKSAELEQQRAQASGADPAELEAVQARVDALQSQLDAAQAEKAELSDAVGRVKGELGARDTQVAALETQVDRLRAQVANMPEVDADSLQEELEKGKRLLSEYERRNADLRLEFDAQRDVNAALRKVYASTQEELAQAKQALEEAEQALAVAEPARQELEGVRADLAQAEQLCEDLRAEVQGLKQRVQLERRRSKEGDPEMVERLQADLAAAQARVAELEAQAAEAPPAGASELQAERVEQLRERLGALERLTDAIMRADLDPLSTVDRIRLQSAIRETDPKKTLQGALELLD</sequence>
<gene>
    <name evidence="1" type="ORF">DN745_16455</name>
</gene>
<dbReference type="RefSeq" id="WP_111336506.1">
    <property type="nucleotide sequence ID" value="NZ_CP030032.1"/>
</dbReference>
<keyword evidence="2" id="KW-1185">Reference proteome</keyword>
<dbReference type="InterPro" id="IPR000253">
    <property type="entry name" value="FHA_dom"/>
</dbReference>
<reference evidence="1 2" key="1">
    <citation type="submission" date="2018-06" db="EMBL/GenBank/DDBJ databases">
        <title>Lujinxingia sediminis gen. nov. sp. nov., a new facultative anaerobic member of the class Deltaproteobacteria, and proposal of Lujinxingaceae fam. nov.</title>
        <authorList>
            <person name="Guo L.-Y."/>
            <person name="Li C.-M."/>
            <person name="Wang S."/>
            <person name="Du Z.-J."/>
        </authorList>
    </citation>
    <scope>NUCLEOTIDE SEQUENCE [LARGE SCALE GENOMIC DNA]</scope>
    <source>
        <strain evidence="1 2">FA350</strain>
    </source>
</reference>
<dbReference type="PANTHER" id="PTHR46210:SF1">
    <property type="entry name" value="FHA DOMAIN-CONTAINING PROTEIN"/>
    <property type="match status" value="1"/>
</dbReference>
<dbReference type="SUPFAM" id="SSF49879">
    <property type="entry name" value="SMAD/FHA domain"/>
    <property type="match status" value="1"/>
</dbReference>
<dbReference type="Gene3D" id="2.60.200.20">
    <property type="match status" value="1"/>
</dbReference>
<dbReference type="EMBL" id="CP030032">
    <property type="protein sequence ID" value="AWV90824.1"/>
    <property type="molecule type" value="Genomic_DNA"/>
</dbReference>
<dbReference type="OrthoDB" id="151099at2"/>
<protein>
    <submittedName>
        <fullName evidence="1">Uncharacterized protein</fullName>
    </submittedName>
</protein>
<name>A0A2Z4FQB0_9DELT</name>
<dbReference type="PANTHER" id="PTHR46210">
    <property type="entry name" value="FHA DOMAIN-CONTAINING PROTEIN"/>
    <property type="match status" value="1"/>
</dbReference>
<dbReference type="AlphaFoldDB" id="A0A2Z4FQB0"/>
<dbReference type="Pfam" id="PF00498">
    <property type="entry name" value="FHA"/>
    <property type="match status" value="1"/>
</dbReference>
<dbReference type="Gene3D" id="1.10.287.1490">
    <property type="match status" value="1"/>
</dbReference>
<accession>A0A2Z4FQB0</accession>
<dbReference type="Proteomes" id="UP000249799">
    <property type="component" value="Chromosome"/>
</dbReference>
<dbReference type="PROSITE" id="PS50006">
    <property type="entry name" value="FHA_DOMAIN"/>
    <property type="match status" value="1"/>
</dbReference>
<dbReference type="SMART" id="SM00240">
    <property type="entry name" value="FHA"/>
    <property type="match status" value="1"/>
</dbReference>
<evidence type="ECO:0000313" key="1">
    <source>
        <dbReference type="EMBL" id="AWV90824.1"/>
    </source>
</evidence>